<dbReference type="Proteomes" id="UP000215027">
    <property type="component" value="Chromosome I"/>
</dbReference>
<evidence type="ECO:0000313" key="4">
    <source>
        <dbReference type="EMBL" id="CUS04863.2"/>
    </source>
</evidence>
<feature type="chain" id="PRO_5008241764" evidence="3">
    <location>
        <begin position="20"/>
        <end position="491"/>
    </location>
</feature>
<evidence type="ECO:0000313" key="5">
    <source>
        <dbReference type="Proteomes" id="UP000215027"/>
    </source>
</evidence>
<dbReference type="PANTHER" id="PTHR43649:SF29">
    <property type="entry name" value="OSMOPROTECTIVE COMPOUNDS-BINDING PROTEIN GGTB"/>
    <property type="match status" value="1"/>
</dbReference>
<proteinExistence type="inferred from homology"/>
<dbReference type="EMBL" id="LN890655">
    <property type="protein sequence ID" value="CUS04863.2"/>
    <property type="molecule type" value="Genomic_DNA"/>
</dbReference>
<keyword evidence="3" id="KW-0732">Signal</keyword>
<dbReference type="SUPFAM" id="SSF53850">
    <property type="entry name" value="Periplasmic binding protein-like II"/>
    <property type="match status" value="1"/>
</dbReference>
<keyword evidence="2" id="KW-0813">Transport</keyword>
<keyword evidence="5" id="KW-1185">Reference proteome</keyword>
<dbReference type="InterPro" id="IPR050490">
    <property type="entry name" value="Bact_solute-bd_prot1"/>
</dbReference>
<dbReference type="Pfam" id="PF13416">
    <property type="entry name" value="SBP_bac_8"/>
    <property type="match status" value="1"/>
</dbReference>
<dbReference type="Gene3D" id="3.40.190.10">
    <property type="entry name" value="Periplasmic binding protein-like II"/>
    <property type="match status" value="2"/>
</dbReference>
<dbReference type="KEGG" id="pbf:CFX0092_A2985"/>
<reference evidence="4" key="1">
    <citation type="submission" date="2016-01" db="EMBL/GenBank/DDBJ databases">
        <authorList>
            <person name="Mcilroy J.S."/>
            <person name="Karst M S."/>
            <person name="Albertsen M."/>
        </authorList>
    </citation>
    <scope>NUCLEOTIDE SEQUENCE</scope>
    <source>
        <strain evidence="4">Cfx-K</strain>
    </source>
</reference>
<dbReference type="PANTHER" id="PTHR43649">
    <property type="entry name" value="ARABINOSE-BINDING PROTEIN-RELATED"/>
    <property type="match status" value="1"/>
</dbReference>
<protein>
    <submittedName>
        <fullName evidence="4">Alpha-glucoside transport system substrate-binding protein</fullName>
    </submittedName>
</protein>
<organism evidence="4 5">
    <name type="scientific">Candidatus Promineifilum breve</name>
    <dbReference type="NCBI Taxonomy" id="1806508"/>
    <lineage>
        <taxon>Bacteria</taxon>
        <taxon>Bacillati</taxon>
        <taxon>Chloroflexota</taxon>
        <taxon>Ardenticatenia</taxon>
        <taxon>Candidatus Promineifilales</taxon>
        <taxon>Candidatus Promineifilaceae</taxon>
        <taxon>Candidatus Promineifilum</taxon>
    </lineage>
</organism>
<gene>
    <name evidence="4" type="ORF">CFX0092_A2985</name>
</gene>
<accession>A0A170PIH8</accession>
<dbReference type="InterPro" id="IPR006059">
    <property type="entry name" value="SBP"/>
</dbReference>
<sequence>MKRLMLLVVLAALMGLLVACGGAVEQAAQDIAPTLQAAAEELAPTVEAAVEEVAPTVEAAVEEAVATEVPAAEEAAAEGTFLERAKAGEFAGTTVTLLGVMVDEEAQKMELALAPFEEATGIDVVYEGSKEFETQINVAVDAGAAPDVANISQPAMAQRFATAGALVDVSTFLPREKLQETYIDSWIDMSTMPGADGEDIIAGVWQRASAKSMVFYPKAQFDAAGYVVPETWEEMLALTQQIADDGDTAWCIGIESGAATGWVATDWMENIMLRTTSLENYDKWVTGELDFASPEVTAAAEKMAEIWLNEDYVYGGVASIVSTFIGDSPVPMFADPPGCWFHTQAAWITSFFGDETLVAGEDYDFFYLPPIDESLGRPALVAGDMMVMFNDRPEVRALMEFFSRAEGVEGWVRAGGTLSPHKDADLEWYTTYIDGKVAEMLLNATSVRFDASDLMPAEVGSGSFWKAMTDWVSGSTDLQTALSEIDASWPE</sequence>
<comment type="similarity">
    <text evidence="1">Belongs to the bacterial solute-binding protein 1 family.</text>
</comment>
<evidence type="ECO:0000256" key="3">
    <source>
        <dbReference type="SAM" id="SignalP"/>
    </source>
</evidence>
<evidence type="ECO:0000256" key="1">
    <source>
        <dbReference type="ARBA" id="ARBA00008520"/>
    </source>
</evidence>
<dbReference type="OrthoDB" id="94797at2"/>
<feature type="signal peptide" evidence="3">
    <location>
        <begin position="1"/>
        <end position="19"/>
    </location>
</feature>
<name>A0A170PIH8_9CHLR</name>
<dbReference type="AlphaFoldDB" id="A0A170PIH8"/>
<evidence type="ECO:0000256" key="2">
    <source>
        <dbReference type="ARBA" id="ARBA00022448"/>
    </source>
</evidence>
<dbReference type="PROSITE" id="PS51257">
    <property type="entry name" value="PROKAR_LIPOPROTEIN"/>
    <property type="match status" value="1"/>
</dbReference>